<dbReference type="GeneID" id="40323763"/>
<feature type="non-terminal residue" evidence="3">
    <location>
        <position position="133"/>
    </location>
</feature>
<name>A0A3R7N278_9TRYP</name>
<feature type="domain" description="DUF7578" evidence="2">
    <location>
        <begin position="71"/>
        <end position="129"/>
    </location>
</feature>
<dbReference type="Proteomes" id="UP000284403">
    <property type="component" value="Unassembled WGS sequence"/>
</dbReference>
<reference evidence="3 4" key="1">
    <citation type="journal article" date="2018" name="BMC Genomics">
        <title>Genomic comparison of Trypanosoma conorhini and Trypanosoma rangeli to Trypanosoma cruzi strains of high and low virulence.</title>
        <authorList>
            <person name="Bradwell K.R."/>
            <person name="Koparde V.N."/>
            <person name="Matveyev A.V."/>
            <person name="Serrano M.G."/>
            <person name="Alves J.M."/>
            <person name="Parikh H."/>
            <person name="Huang B."/>
            <person name="Lee V."/>
            <person name="Espinosa-Alvarez O."/>
            <person name="Ortiz P.A."/>
            <person name="Costa-Martins A.G."/>
            <person name="Teixeira M.M."/>
            <person name="Buck G.A."/>
        </authorList>
    </citation>
    <scope>NUCLEOTIDE SEQUENCE [LARGE SCALE GENOMIC DNA]</scope>
    <source>
        <strain evidence="3 4">025E</strain>
    </source>
</reference>
<protein>
    <submittedName>
        <fullName evidence="3">Retrotransposon hot spot (RHS) protein</fullName>
    </submittedName>
</protein>
<gene>
    <name evidence="3" type="ORF">Tco025E_10152</name>
</gene>
<evidence type="ECO:0000313" key="4">
    <source>
        <dbReference type="Proteomes" id="UP000284403"/>
    </source>
</evidence>
<proteinExistence type="predicted"/>
<keyword evidence="4" id="KW-1185">Reference proteome</keyword>
<dbReference type="EMBL" id="MKKU01001506">
    <property type="protein sequence ID" value="RNE95158.1"/>
    <property type="molecule type" value="Genomic_DNA"/>
</dbReference>
<evidence type="ECO:0000259" key="2">
    <source>
        <dbReference type="Pfam" id="PF24466"/>
    </source>
</evidence>
<dbReference type="RefSeq" id="XP_029222953.1">
    <property type="nucleotide sequence ID" value="XM_029376939.1"/>
</dbReference>
<dbReference type="OrthoDB" id="252899at2759"/>
<feature type="region of interest" description="Disordered" evidence="1">
    <location>
        <begin position="1"/>
        <end position="49"/>
    </location>
</feature>
<comment type="caution">
    <text evidence="3">The sequence shown here is derived from an EMBL/GenBank/DDBJ whole genome shotgun (WGS) entry which is preliminary data.</text>
</comment>
<accession>A0A3R7N278</accession>
<dbReference type="InterPro" id="IPR056000">
    <property type="entry name" value="DUF7578"/>
</dbReference>
<dbReference type="AlphaFoldDB" id="A0A3R7N278"/>
<dbReference type="Pfam" id="PF24466">
    <property type="entry name" value="DUF7578"/>
    <property type="match status" value="1"/>
</dbReference>
<organism evidence="3 4">
    <name type="scientific">Trypanosoma conorhini</name>
    <dbReference type="NCBI Taxonomy" id="83891"/>
    <lineage>
        <taxon>Eukaryota</taxon>
        <taxon>Discoba</taxon>
        <taxon>Euglenozoa</taxon>
        <taxon>Kinetoplastea</taxon>
        <taxon>Metakinetoplastina</taxon>
        <taxon>Trypanosomatida</taxon>
        <taxon>Trypanosomatidae</taxon>
        <taxon>Trypanosoma</taxon>
    </lineage>
</organism>
<evidence type="ECO:0000256" key="1">
    <source>
        <dbReference type="SAM" id="MobiDB-lite"/>
    </source>
</evidence>
<sequence>MPPKRTRARAEESPVTNVPLPPRHARAEPDSGVSTAPPAQRRRVEEAPAEKRWTLHSTVEEVLLAGVDATGQMTLNDFLRKYLGRRFVVDEGRGVKMWMFARRPERYVTDPELRGDILSLPEYQEYALRADLI</sequence>
<evidence type="ECO:0000313" key="3">
    <source>
        <dbReference type="EMBL" id="RNE95158.1"/>
    </source>
</evidence>